<dbReference type="Gene3D" id="2.60.40.10">
    <property type="entry name" value="Immunoglobulins"/>
    <property type="match status" value="1"/>
</dbReference>
<feature type="region of interest" description="Disordered" evidence="1">
    <location>
        <begin position="515"/>
        <end position="536"/>
    </location>
</feature>
<reference evidence="3 4" key="1">
    <citation type="submission" date="2019-08" db="EMBL/GenBank/DDBJ databases">
        <title>Archaea genome.</title>
        <authorList>
            <person name="Kajale S."/>
            <person name="Shouche Y."/>
            <person name="Deshpande N."/>
            <person name="Sharma A."/>
        </authorList>
    </citation>
    <scope>NUCLEOTIDE SEQUENCE [LARGE SCALE GENOMIC DNA]</scope>
    <source>
        <strain evidence="3 4">ESP3B_9</strain>
    </source>
</reference>
<evidence type="ECO:0000313" key="4">
    <source>
        <dbReference type="Proteomes" id="UP000324104"/>
    </source>
</evidence>
<gene>
    <name evidence="3" type="ORF">FYC77_18585</name>
</gene>
<feature type="compositionally biased region" description="Polar residues" evidence="1">
    <location>
        <begin position="588"/>
        <end position="597"/>
    </location>
</feature>
<dbReference type="RefSeq" id="WP_149082995.1">
    <property type="nucleotide sequence ID" value="NZ_VTAW01000040.1"/>
</dbReference>
<feature type="compositionally biased region" description="Basic and acidic residues" evidence="1">
    <location>
        <begin position="154"/>
        <end position="183"/>
    </location>
</feature>
<keyword evidence="2" id="KW-0812">Transmembrane</keyword>
<protein>
    <recommendedName>
        <fullName evidence="5">DUF4129 domain-containing protein</fullName>
    </recommendedName>
</protein>
<keyword evidence="2" id="KW-1133">Transmembrane helix</keyword>
<comment type="caution">
    <text evidence="3">The sequence shown here is derived from an EMBL/GenBank/DDBJ whole genome shotgun (WGS) entry which is preliminary data.</text>
</comment>
<feature type="region of interest" description="Disordered" evidence="1">
    <location>
        <begin position="570"/>
        <end position="611"/>
    </location>
</feature>
<keyword evidence="2" id="KW-0472">Membrane</keyword>
<feature type="region of interest" description="Disordered" evidence="1">
    <location>
        <begin position="42"/>
        <end position="66"/>
    </location>
</feature>
<feature type="region of interest" description="Disordered" evidence="1">
    <location>
        <begin position="479"/>
        <end position="503"/>
    </location>
</feature>
<organism evidence="3 4">
    <name type="scientific">Natrialba swarupiae</name>
    <dbReference type="NCBI Taxonomy" id="2448032"/>
    <lineage>
        <taxon>Archaea</taxon>
        <taxon>Methanobacteriati</taxon>
        <taxon>Methanobacteriota</taxon>
        <taxon>Stenosarchaea group</taxon>
        <taxon>Halobacteria</taxon>
        <taxon>Halobacteriales</taxon>
        <taxon>Natrialbaceae</taxon>
        <taxon>Natrialba</taxon>
    </lineage>
</organism>
<dbReference type="AlphaFoldDB" id="A0A5D5AL71"/>
<name>A0A5D5AL71_9EURY</name>
<feature type="region of interest" description="Disordered" evidence="1">
    <location>
        <begin position="114"/>
        <end position="189"/>
    </location>
</feature>
<keyword evidence="4" id="KW-1185">Reference proteome</keyword>
<feature type="transmembrane region" description="Helical" evidence="2">
    <location>
        <begin position="541"/>
        <end position="565"/>
    </location>
</feature>
<dbReference type="Proteomes" id="UP000324104">
    <property type="component" value="Unassembled WGS sequence"/>
</dbReference>
<dbReference type="EMBL" id="VTAW01000040">
    <property type="protein sequence ID" value="TYT60492.1"/>
    <property type="molecule type" value="Genomic_DNA"/>
</dbReference>
<dbReference type="InterPro" id="IPR013783">
    <property type="entry name" value="Ig-like_fold"/>
</dbReference>
<evidence type="ECO:0000313" key="3">
    <source>
        <dbReference type="EMBL" id="TYT60492.1"/>
    </source>
</evidence>
<evidence type="ECO:0000256" key="1">
    <source>
        <dbReference type="SAM" id="MobiDB-lite"/>
    </source>
</evidence>
<proteinExistence type="predicted"/>
<feature type="compositionally biased region" description="Basic and acidic residues" evidence="1">
    <location>
        <begin position="570"/>
        <end position="582"/>
    </location>
</feature>
<evidence type="ECO:0008006" key="5">
    <source>
        <dbReference type="Google" id="ProtNLM"/>
    </source>
</evidence>
<accession>A0A5D5AL71</accession>
<evidence type="ECO:0000256" key="2">
    <source>
        <dbReference type="SAM" id="Phobius"/>
    </source>
</evidence>
<sequence length="711" mass="76425">MNVVVGRGIVVVSVVSVLLLVGFAGAVPAVSNASIDSAVVTQTDTLPENETPRHENPDEYTASADDDAVEDWLTDNLDDRLRDSTIALEQEEYELASEYLDDEYDDRVEQYVEVAGETDGTGDSTSDDDDSDSERQSVYQTAGDEQESLTSLTKEYDETKTEYETAREEGDDERARERARELESLSQDIEETSTTLVEQYELLTDETGSDYTEMIESINATRAAIEEAQAVVRSEQFVETELVLESAAETASFENPLQIQGELRSADSSDPPFDDRHISGLDQSVDVQTAEDGTFTLVYRPTTEPVSTDSISIQYTPDTETAYLGTTESVPVSLEQTALDVDIHEHTPVAAYGETVRVSGTATAANQSVDDLPLTLRAGERTLGTTTVENGSFTETVAVPGTVPVGERSLSVSFDPDDRALMAASADRPITIEATPTELEVDAEWTDESTVRIDGTFTTADGSGIEGEAIDLEVDSVTDGTVTTDEDGTIETTVSPSDPAEPVTVVATYEGDGSNLERAQDDATVSPVSAPTGGGGGSSVLSIPVAVAVGGVIVGLLVGLVWWVYRHDSDETDRQHGSDERPPVSPVEESTTSTQRAADSPLESAKRHLTDGRTDAAVRSCYAAVRDAQQSVLETDQVSMLTHREFYHRYRANVTDATPLLTVTIAYERAVFTADPVSQDDAEAVLRTAKQLCSTDSSVSGGRTPAEPTDE</sequence>